<feature type="chain" id="PRO_5016023910" description="Cytochrome c domain-containing protein" evidence="7">
    <location>
        <begin position="20"/>
        <end position="196"/>
    </location>
</feature>
<dbReference type="InterPro" id="IPR009056">
    <property type="entry name" value="Cyt_c-like_dom"/>
</dbReference>
<keyword evidence="3 6" id="KW-0479">Metal-binding</keyword>
<evidence type="ECO:0000313" key="9">
    <source>
        <dbReference type="EMBL" id="PZF76327.1"/>
    </source>
</evidence>
<keyword evidence="7" id="KW-0732">Signal</keyword>
<dbReference type="GO" id="GO:0046872">
    <property type="term" value="F:metal ion binding"/>
    <property type="evidence" value="ECO:0007669"/>
    <property type="project" value="UniProtKB-KW"/>
</dbReference>
<dbReference type="Proteomes" id="UP000248795">
    <property type="component" value="Unassembled WGS sequence"/>
</dbReference>
<protein>
    <recommendedName>
        <fullName evidence="8">Cytochrome c domain-containing protein</fullName>
    </recommendedName>
</protein>
<dbReference type="RefSeq" id="WP_111199164.1">
    <property type="nucleotide sequence ID" value="NZ_QKVK01000006.1"/>
</dbReference>
<dbReference type="InterPro" id="IPR036909">
    <property type="entry name" value="Cyt_c-like_dom_sf"/>
</dbReference>
<dbReference type="GO" id="GO:0020037">
    <property type="term" value="F:heme binding"/>
    <property type="evidence" value="ECO:0007669"/>
    <property type="project" value="InterPro"/>
</dbReference>
<dbReference type="InterPro" id="IPR051811">
    <property type="entry name" value="Cytochrome_c550/c551-like"/>
</dbReference>
<keyword evidence="1" id="KW-0813">Transport</keyword>
<comment type="caution">
    <text evidence="9">The sequence shown here is derived from an EMBL/GenBank/DDBJ whole genome shotgun (WGS) entry which is preliminary data.</text>
</comment>
<evidence type="ECO:0000256" key="7">
    <source>
        <dbReference type="SAM" id="SignalP"/>
    </source>
</evidence>
<sequence length="196" mass="21363">MRIALPLLALVALTFPALAADDAKVIAEGKRLSEINCTRCHNIEASGESPLTDSPPFREIARNYDREELVDGFMDGLAVRHPLMPDWEVTQPQAEALAAFVMSLGTGEKADESQAARGFDLLRSNCARCHAIDAESTSPNAKAPPFREVVKRIDPDALQEALAEGIVTGHNDMPEFEFEPDDVTAIIAYLDTLKSD</sequence>
<evidence type="ECO:0000256" key="2">
    <source>
        <dbReference type="ARBA" id="ARBA00022617"/>
    </source>
</evidence>
<evidence type="ECO:0000256" key="6">
    <source>
        <dbReference type="PROSITE-ProRule" id="PRU00433"/>
    </source>
</evidence>
<keyword evidence="2 6" id="KW-0349">Heme</keyword>
<evidence type="ECO:0000259" key="8">
    <source>
        <dbReference type="PROSITE" id="PS51007"/>
    </source>
</evidence>
<evidence type="ECO:0000313" key="10">
    <source>
        <dbReference type="Proteomes" id="UP000248795"/>
    </source>
</evidence>
<dbReference type="PANTHER" id="PTHR37823:SF1">
    <property type="entry name" value="CYTOCHROME C-553-LIKE"/>
    <property type="match status" value="1"/>
</dbReference>
<accession>A0A2W2BK96</accession>
<evidence type="ECO:0000256" key="5">
    <source>
        <dbReference type="ARBA" id="ARBA00023004"/>
    </source>
</evidence>
<evidence type="ECO:0000256" key="4">
    <source>
        <dbReference type="ARBA" id="ARBA00022982"/>
    </source>
</evidence>
<evidence type="ECO:0000256" key="1">
    <source>
        <dbReference type="ARBA" id="ARBA00022448"/>
    </source>
</evidence>
<keyword evidence="10" id="KW-1185">Reference proteome</keyword>
<feature type="signal peptide" evidence="7">
    <location>
        <begin position="1"/>
        <end position="19"/>
    </location>
</feature>
<dbReference type="Pfam" id="PF13442">
    <property type="entry name" value="Cytochrome_CBB3"/>
    <property type="match status" value="2"/>
</dbReference>
<keyword evidence="4" id="KW-0249">Electron transport</keyword>
<keyword evidence="5 6" id="KW-0408">Iron</keyword>
<feature type="domain" description="Cytochrome c" evidence="8">
    <location>
        <begin position="24"/>
        <end position="105"/>
    </location>
</feature>
<dbReference type="GO" id="GO:0009055">
    <property type="term" value="F:electron transfer activity"/>
    <property type="evidence" value="ECO:0007669"/>
    <property type="project" value="InterPro"/>
</dbReference>
<name>A0A2W2BK96_9HYPH</name>
<proteinExistence type="predicted"/>
<dbReference type="SUPFAM" id="SSF46626">
    <property type="entry name" value="Cytochrome c"/>
    <property type="match status" value="2"/>
</dbReference>
<dbReference type="AlphaFoldDB" id="A0A2W2BK96"/>
<organism evidence="9 10">
    <name type="scientific">Aestuariivirga litoralis</name>
    <dbReference type="NCBI Taxonomy" id="2650924"/>
    <lineage>
        <taxon>Bacteria</taxon>
        <taxon>Pseudomonadati</taxon>
        <taxon>Pseudomonadota</taxon>
        <taxon>Alphaproteobacteria</taxon>
        <taxon>Hyphomicrobiales</taxon>
        <taxon>Aestuariivirgaceae</taxon>
        <taxon>Aestuariivirga</taxon>
    </lineage>
</organism>
<dbReference type="Gene3D" id="1.10.760.10">
    <property type="entry name" value="Cytochrome c-like domain"/>
    <property type="match status" value="2"/>
</dbReference>
<dbReference type="PROSITE" id="PS51007">
    <property type="entry name" value="CYTC"/>
    <property type="match status" value="2"/>
</dbReference>
<dbReference type="PANTHER" id="PTHR37823">
    <property type="entry name" value="CYTOCHROME C-553-LIKE"/>
    <property type="match status" value="1"/>
</dbReference>
<gene>
    <name evidence="9" type="ORF">DK847_14170</name>
</gene>
<evidence type="ECO:0000256" key="3">
    <source>
        <dbReference type="ARBA" id="ARBA00022723"/>
    </source>
</evidence>
<dbReference type="EMBL" id="QKVK01000006">
    <property type="protein sequence ID" value="PZF76327.1"/>
    <property type="molecule type" value="Genomic_DNA"/>
</dbReference>
<reference evidence="10" key="1">
    <citation type="submission" date="2018-06" db="EMBL/GenBank/DDBJ databases">
        <title>Aestuariibacter litoralis strain KCTC 52945T.</title>
        <authorList>
            <person name="Li X."/>
            <person name="Salam N."/>
            <person name="Li J.-L."/>
            <person name="Chen Y.-M."/>
            <person name="Yang Z.-W."/>
            <person name="Zhang L.-Y."/>
            <person name="Han M.-X."/>
            <person name="Xiao M."/>
            <person name="Li W.-J."/>
        </authorList>
    </citation>
    <scope>NUCLEOTIDE SEQUENCE [LARGE SCALE GENOMIC DNA]</scope>
    <source>
        <strain evidence="10">KCTC 52945</strain>
    </source>
</reference>
<feature type="domain" description="Cytochrome c" evidence="8">
    <location>
        <begin position="113"/>
        <end position="194"/>
    </location>
</feature>